<dbReference type="InterPro" id="IPR008278">
    <property type="entry name" value="4-PPantetheinyl_Trfase_dom"/>
</dbReference>
<evidence type="ECO:0000256" key="1">
    <source>
        <dbReference type="ARBA" id="ARBA00022679"/>
    </source>
</evidence>
<proteinExistence type="predicted"/>
<evidence type="ECO:0000259" key="2">
    <source>
        <dbReference type="Pfam" id="PF01648"/>
    </source>
</evidence>
<dbReference type="GO" id="GO:0016740">
    <property type="term" value="F:transferase activity"/>
    <property type="evidence" value="ECO:0007669"/>
    <property type="project" value="UniProtKB-KW"/>
</dbReference>
<dbReference type="Gene3D" id="3.90.470.20">
    <property type="entry name" value="4'-phosphopantetheinyl transferase domain"/>
    <property type="match status" value="1"/>
</dbReference>
<reference evidence="3" key="1">
    <citation type="submission" date="2022-10" db="EMBL/GenBank/DDBJ databases">
        <title>Cytochrome P450 Catalyzes Benzene Ring Formation in the Biosynthesis of Trialkyl-Substituted Aromatic Polyketides.</title>
        <authorList>
            <person name="Zhao E."/>
            <person name="Ge H."/>
        </authorList>
    </citation>
    <scope>NUCLEOTIDE SEQUENCE</scope>
    <source>
        <strain evidence="3">NA0869</strain>
    </source>
</reference>
<dbReference type="RefSeq" id="WP_264247668.1">
    <property type="nucleotide sequence ID" value="NZ_CP107567.1"/>
</dbReference>
<name>A0ABY6IDM0_STRPE</name>
<dbReference type="Pfam" id="PF01648">
    <property type="entry name" value="ACPS"/>
    <property type="match status" value="1"/>
</dbReference>
<keyword evidence="4" id="KW-1185">Reference proteome</keyword>
<keyword evidence="1 3" id="KW-0808">Transferase</keyword>
<sequence>MLAVAPFLVGVDAEAVRDLPVDELTDNVLTHREHDAVLAAPEGPGRARAFLRCWTRKEAVLKAAGVGIVTDLTRLETRAWAPGPAEVTTDALSGPTTWHVADTPVPDGWTAAVAVPAGFGGDVTVRQLASRG</sequence>
<dbReference type="InterPro" id="IPR037143">
    <property type="entry name" value="4-PPantetheinyl_Trfase_dom_sf"/>
</dbReference>
<dbReference type="SUPFAM" id="SSF56214">
    <property type="entry name" value="4'-phosphopantetheinyl transferase"/>
    <property type="match status" value="1"/>
</dbReference>
<protein>
    <submittedName>
        <fullName evidence="3">4'-phosphopantetheinyl transferase superfamily protein</fullName>
    </submittedName>
</protein>
<evidence type="ECO:0000313" key="3">
    <source>
        <dbReference type="EMBL" id="UYQ64809.1"/>
    </source>
</evidence>
<accession>A0ABY6IDM0</accession>
<evidence type="ECO:0000313" key="4">
    <source>
        <dbReference type="Proteomes" id="UP001163878"/>
    </source>
</evidence>
<dbReference type="Proteomes" id="UP001163878">
    <property type="component" value="Chromosome"/>
</dbReference>
<organism evidence="3 4">
    <name type="scientific">Streptomyces peucetius</name>
    <dbReference type="NCBI Taxonomy" id="1950"/>
    <lineage>
        <taxon>Bacteria</taxon>
        <taxon>Bacillati</taxon>
        <taxon>Actinomycetota</taxon>
        <taxon>Actinomycetes</taxon>
        <taxon>Kitasatosporales</taxon>
        <taxon>Streptomycetaceae</taxon>
        <taxon>Streptomyces</taxon>
    </lineage>
</organism>
<feature type="domain" description="4'-phosphopantetheinyl transferase" evidence="2">
    <location>
        <begin position="9"/>
        <end position="113"/>
    </location>
</feature>
<dbReference type="EMBL" id="CP107567">
    <property type="protein sequence ID" value="UYQ64809.1"/>
    <property type="molecule type" value="Genomic_DNA"/>
</dbReference>
<gene>
    <name evidence="3" type="ORF">OGH68_27375</name>
</gene>